<reference evidence="1" key="1">
    <citation type="journal article" date="2013" name="J. Plant Res.">
        <title>Effect of fungi and light on seed germination of three Opuntia species from semiarid lands of central Mexico.</title>
        <authorList>
            <person name="Delgado-Sanchez P."/>
            <person name="Jimenez-Bremont J.F."/>
            <person name="Guerrero-Gonzalez Mde L."/>
            <person name="Flores J."/>
        </authorList>
    </citation>
    <scope>NUCLEOTIDE SEQUENCE</scope>
    <source>
        <tissue evidence="1">Cladode</tissue>
    </source>
</reference>
<reference evidence="1" key="2">
    <citation type="submission" date="2020-07" db="EMBL/GenBank/DDBJ databases">
        <authorList>
            <person name="Vera ALvarez R."/>
            <person name="Arias-Moreno D.M."/>
            <person name="Jimenez-Jacinto V."/>
            <person name="Jimenez-Bremont J.F."/>
            <person name="Swaminathan K."/>
            <person name="Moose S.P."/>
            <person name="Guerrero-Gonzalez M.L."/>
            <person name="Marino-Ramirez L."/>
            <person name="Landsman D."/>
            <person name="Rodriguez-Kessler M."/>
            <person name="Delgado-Sanchez P."/>
        </authorList>
    </citation>
    <scope>NUCLEOTIDE SEQUENCE</scope>
    <source>
        <tissue evidence="1">Cladode</tissue>
    </source>
</reference>
<name>A0A7C8ZPN6_OPUST</name>
<organism evidence="1">
    <name type="scientific">Opuntia streptacantha</name>
    <name type="common">Prickly pear cactus</name>
    <name type="synonym">Opuntia cardona</name>
    <dbReference type="NCBI Taxonomy" id="393608"/>
    <lineage>
        <taxon>Eukaryota</taxon>
        <taxon>Viridiplantae</taxon>
        <taxon>Streptophyta</taxon>
        <taxon>Embryophyta</taxon>
        <taxon>Tracheophyta</taxon>
        <taxon>Spermatophyta</taxon>
        <taxon>Magnoliopsida</taxon>
        <taxon>eudicotyledons</taxon>
        <taxon>Gunneridae</taxon>
        <taxon>Pentapetalae</taxon>
        <taxon>Caryophyllales</taxon>
        <taxon>Cactineae</taxon>
        <taxon>Cactaceae</taxon>
        <taxon>Opuntioideae</taxon>
        <taxon>Opuntia</taxon>
    </lineage>
</organism>
<sequence>MDKGLLVMGPEKDCSLGFLIREVSSGFNCGHEIPSINGGGILLLLLSFRTALWFGIIGPTKSSVPSSFSNLFGPSGHEWYKFCTDWGLGLFCETGVSRLVEIEIFGSPGLGNAYE</sequence>
<accession>A0A7C8ZPN6</accession>
<protein>
    <submittedName>
        <fullName evidence="1">Uncharacterized protein</fullName>
    </submittedName>
</protein>
<evidence type="ECO:0000313" key="1">
    <source>
        <dbReference type="EMBL" id="MBA4647470.1"/>
    </source>
</evidence>
<proteinExistence type="predicted"/>
<dbReference type="EMBL" id="GISG01150580">
    <property type="protein sequence ID" value="MBA4647470.1"/>
    <property type="molecule type" value="Transcribed_RNA"/>
</dbReference>
<dbReference type="AlphaFoldDB" id="A0A7C8ZPN6"/>